<keyword evidence="1" id="KW-0812">Transmembrane</keyword>
<protein>
    <recommendedName>
        <fullName evidence="3">Glycosyltransferase RgtA/B/C/D-like domain-containing protein</fullName>
    </recommendedName>
</protein>
<reference evidence="2" key="1">
    <citation type="submission" date="2019-11" db="EMBL/GenBank/DDBJ databases">
        <title>Genomic insights into an expanded diversity of filamentous marine cyanobacteria reveals the extraordinary biosynthetic potential of Moorea and Okeania.</title>
        <authorList>
            <person name="Ferreira Leao T."/>
            <person name="Wang M."/>
            <person name="Moss N."/>
            <person name="Da Silva R."/>
            <person name="Sanders J."/>
            <person name="Nurk S."/>
            <person name="Gurevich A."/>
            <person name="Humphrey G."/>
            <person name="Reher R."/>
            <person name="Zhu Q."/>
            <person name="Belda-Ferre P."/>
            <person name="Glukhov E."/>
            <person name="Rex R."/>
            <person name="Dorrestein P.C."/>
            <person name="Knight R."/>
            <person name="Pevzner P."/>
            <person name="Gerwick W.H."/>
            <person name="Gerwick L."/>
        </authorList>
    </citation>
    <scope>NUCLEOTIDE SEQUENCE</scope>
    <source>
        <strain evidence="2">SIO1C4</strain>
    </source>
</reference>
<keyword evidence="1" id="KW-1133">Transmembrane helix</keyword>
<keyword evidence="1" id="KW-0472">Membrane</keyword>
<dbReference type="EMBL" id="JAAHFQ010000600">
    <property type="protein sequence ID" value="NER30615.1"/>
    <property type="molecule type" value="Genomic_DNA"/>
</dbReference>
<feature type="transmembrane region" description="Helical" evidence="1">
    <location>
        <begin position="393"/>
        <end position="410"/>
    </location>
</feature>
<feature type="transmembrane region" description="Helical" evidence="1">
    <location>
        <begin position="222"/>
        <end position="242"/>
    </location>
</feature>
<evidence type="ECO:0000256" key="1">
    <source>
        <dbReference type="SAM" id="Phobius"/>
    </source>
</evidence>
<evidence type="ECO:0008006" key="3">
    <source>
        <dbReference type="Google" id="ProtNLM"/>
    </source>
</evidence>
<evidence type="ECO:0000313" key="2">
    <source>
        <dbReference type="EMBL" id="NER30615.1"/>
    </source>
</evidence>
<feature type="transmembrane region" description="Helical" evidence="1">
    <location>
        <begin position="293"/>
        <end position="310"/>
    </location>
</feature>
<feature type="transmembrane region" description="Helical" evidence="1">
    <location>
        <begin position="330"/>
        <end position="350"/>
    </location>
</feature>
<sequence>MLIARAHRFLTAPSTKYRNPQLIFWFSLSLTFAAIYGLLALREAFSSEYVVQDDARQHVFWMARYLQPQLFPNNLIANYFQSVAPLGYTSFYQLLAAVGMEPIILSKLLPIALGLVTTAYCFGVCLEILPVPAAGFIASMLLNQSLLMKPELVSATPRAFLYPLFLGFLYYLLQRKLFPCMLAIALLGMFYPQCALVGVGILVLRLFQWQGGGLRFSQNRRNYLFCAAGVGVVLLILLPYALGSSEFGPVISATQAKALPEFWRKGRGNFFNNDPWYFFMIGRRSGLLPQGHLPITILIASFLLPILLKFPSRFPVLRLLTDDIKLLPQIFLASVGLFIASHLLIFRLHLPSRYTGHSLRIITALAAAIVIIVLVDAAFRWSKRQTKYVLGRQLLVVGLTGLLGIVFAVYPHSLKKFPNYGYVVGGMPTLYKFFAKQPQDILIASLSPEVDNLPVFSQRSILVGWEYAIPYHLGYYNQIKQRATDLIKAQYTQELTELKSFIQMYGVDFILLDRAAFSPEYLQQNPWFKQWRTIANEILSDLEQGNNLALSSIQESCSDFEVASLIVLNTECILSSSDQK</sequence>
<name>A0A6B3NIC8_9CYAN</name>
<gene>
    <name evidence="2" type="ORF">F6J89_24105</name>
</gene>
<feature type="transmembrane region" description="Helical" evidence="1">
    <location>
        <begin position="362"/>
        <end position="381"/>
    </location>
</feature>
<organism evidence="2">
    <name type="scientific">Symploca sp. SIO1C4</name>
    <dbReference type="NCBI Taxonomy" id="2607765"/>
    <lineage>
        <taxon>Bacteria</taxon>
        <taxon>Bacillati</taxon>
        <taxon>Cyanobacteriota</taxon>
        <taxon>Cyanophyceae</taxon>
        <taxon>Coleofasciculales</taxon>
        <taxon>Coleofasciculaceae</taxon>
        <taxon>Symploca</taxon>
    </lineage>
</organism>
<dbReference type="AlphaFoldDB" id="A0A6B3NIC8"/>
<feature type="transmembrane region" description="Helical" evidence="1">
    <location>
        <begin position="21"/>
        <end position="41"/>
    </location>
</feature>
<comment type="caution">
    <text evidence="2">The sequence shown here is derived from an EMBL/GenBank/DDBJ whole genome shotgun (WGS) entry which is preliminary data.</text>
</comment>
<accession>A0A6B3NIC8</accession>
<proteinExistence type="predicted"/>
<feature type="transmembrane region" description="Helical" evidence="1">
    <location>
        <begin position="111"/>
        <end position="135"/>
    </location>
</feature>
<feature type="transmembrane region" description="Helical" evidence="1">
    <location>
        <begin position="180"/>
        <end position="202"/>
    </location>
</feature>